<keyword evidence="4" id="KW-1005">Bacterial flagellum biogenesis</keyword>
<evidence type="ECO:0000313" key="11">
    <source>
        <dbReference type="Proteomes" id="UP000282106"/>
    </source>
</evidence>
<evidence type="ECO:0000256" key="6">
    <source>
        <dbReference type="ARBA" id="ARBA00023163"/>
    </source>
</evidence>
<dbReference type="EMBL" id="RJVO01000007">
    <property type="protein sequence ID" value="ROH87767.1"/>
    <property type="molecule type" value="Genomic_DNA"/>
</dbReference>
<evidence type="ECO:0000256" key="7">
    <source>
        <dbReference type="ARBA" id="ARBA00024739"/>
    </source>
</evidence>
<keyword evidence="6" id="KW-0804">Transcription</keyword>
<keyword evidence="10" id="KW-0282">Flagellum</keyword>
<gene>
    <name evidence="10" type="primary">flgM</name>
    <name evidence="10" type="ORF">ED208_13710</name>
</gene>
<dbReference type="NCBIfam" id="TIGR03824">
    <property type="entry name" value="FlgM_jcvi"/>
    <property type="match status" value="1"/>
</dbReference>
<evidence type="ECO:0000256" key="2">
    <source>
        <dbReference type="ARBA" id="ARBA00017823"/>
    </source>
</evidence>
<dbReference type="GO" id="GO:0045892">
    <property type="term" value="P:negative regulation of DNA-templated transcription"/>
    <property type="evidence" value="ECO:0007669"/>
    <property type="project" value="InterPro"/>
</dbReference>
<protein>
    <recommendedName>
        <fullName evidence="2">Negative regulator of flagellin synthesis</fullName>
    </recommendedName>
    <alternativeName>
        <fullName evidence="8">Anti-sigma-28 factor</fullName>
    </alternativeName>
</protein>
<keyword evidence="11" id="KW-1185">Reference proteome</keyword>
<evidence type="ECO:0000256" key="1">
    <source>
        <dbReference type="ARBA" id="ARBA00005322"/>
    </source>
</evidence>
<evidence type="ECO:0000256" key="3">
    <source>
        <dbReference type="ARBA" id="ARBA00022491"/>
    </source>
</evidence>
<dbReference type="InterPro" id="IPR031316">
    <property type="entry name" value="FlgM_C"/>
</dbReference>
<accession>A0A3N0V4P4</accession>
<keyword evidence="10" id="KW-0969">Cilium</keyword>
<comment type="caution">
    <text evidence="10">The sequence shown here is derived from an EMBL/GenBank/DDBJ whole genome shotgun (WGS) entry which is preliminary data.</text>
</comment>
<dbReference type="RefSeq" id="WP_123212491.1">
    <property type="nucleotide sequence ID" value="NZ_RJVO01000007.1"/>
</dbReference>
<evidence type="ECO:0000313" key="10">
    <source>
        <dbReference type="EMBL" id="ROH87767.1"/>
    </source>
</evidence>
<reference evidence="10 11" key="1">
    <citation type="submission" date="2018-10" db="EMBL/GenBank/DDBJ databases">
        <authorList>
            <person name="Chen W.-M."/>
        </authorList>
    </citation>
    <scope>NUCLEOTIDE SEQUENCE [LARGE SCALE GENOMIC DNA]</scope>
    <source>
        <strain evidence="10 11">THS-13</strain>
    </source>
</reference>
<dbReference type="InParanoid" id="A0A3N0V4P4"/>
<name>A0A3N0V4P4_9GAMM</name>
<dbReference type="InterPro" id="IPR035890">
    <property type="entry name" value="Anti-sigma-28_factor_FlgM_sf"/>
</dbReference>
<keyword evidence="3" id="KW-0678">Repressor</keyword>
<dbReference type="Proteomes" id="UP000282106">
    <property type="component" value="Unassembled WGS sequence"/>
</dbReference>
<dbReference type="AlphaFoldDB" id="A0A3N0V4P4"/>
<proteinExistence type="inferred from homology"/>
<dbReference type="InterPro" id="IPR007412">
    <property type="entry name" value="FlgM"/>
</dbReference>
<keyword evidence="10" id="KW-0966">Cell projection</keyword>
<comment type="similarity">
    <text evidence="1">Belongs to the FlgM family.</text>
</comment>
<evidence type="ECO:0000256" key="5">
    <source>
        <dbReference type="ARBA" id="ARBA00023015"/>
    </source>
</evidence>
<dbReference type="GO" id="GO:0044781">
    <property type="term" value="P:bacterial-type flagellum organization"/>
    <property type="evidence" value="ECO:0007669"/>
    <property type="project" value="UniProtKB-KW"/>
</dbReference>
<dbReference type="SUPFAM" id="SSF101498">
    <property type="entry name" value="Anti-sigma factor FlgM"/>
    <property type="match status" value="1"/>
</dbReference>
<dbReference type="Pfam" id="PF04316">
    <property type="entry name" value="FlgM"/>
    <property type="match status" value="1"/>
</dbReference>
<organism evidence="10 11">
    <name type="scientific">Stagnimonas aquatica</name>
    <dbReference type="NCBI Taxonomy" id="2689987"/>
    <lineage>
        <taxon>Bacteria</taxon>
        <taxon>Pseudomonadati</taxon>
        <taxon>Pseudomonadota</taxon>
        <taxon>Gammaproteobacteria</taxon>
        <taxon>Nevskiales</taxon>
        <taxon>Nevskiaceae</taxon>
        <taxon>Stagnimonas</taxon>
    </lineage>
</organism>
<evidence type="ECO:0000256" key="8">
    <source>
        <dbReference type="ARBA" id="ARBA00030117"/>
    </source>
</evidence>
<keyword evidence="5" id="KW-0805">Transcription regulation</keyword>
<comment type="function">
    <text evidence="7">Responsible for the coupling of flagellin expression to flagellar assembly by preventing expression of the flagellin genes when a component of the middle class of proteins is defective. It negatively regulates flagellar genes by inhibiting the activity of FliA by directly binding to FliA.</text>
</comment>
<feature type="domain" description="Anti-sigma-28 factor FlgM C-terminal" evidence="9">
    <location>
        <begin position="40"/>
        <end position="92"/>
    </location>
</feature>
<evidence type="ECO:0000259" key="9">
    <source>
        <dbReference type="Pfam" id="PF04316"/>
    </source>
</evidence>
<evidence type="ECO:0000256" key="4">
    <source>
        <dbReference type="ARBA" id="ARBA00022795"/>
    </source>
</evidence>
<sequence>MSQRIDGTATSTVADLYRTTARTAAGSSSSTPVAAVAAADTVRLTGDAVNLHQLDKTLASIPVVDHGRVAAIKQALSEGRYSVDPAAIADRLSHFEWQLDS</sequence>